<feature type="transmembrane region" description="Helical" evidence="7">
    <location>
        <begin position="208"/>
        <end position="226"/>
    </location>
</feature>
<sequence>MEQAVCCYRHPERETGVRCSRCDRPICPECMVSASVGFQCPECVADTRRAQVRVQPRTIAGGSVATNPRLVTMILIGINVAVFLAVQAYGNALVTDLGLIGKAYDPASGHVVGIADGQWYRLLTAVFLHQQVPHIALNMLSLWWIGPPVEAALGRLRYLAVYLLAGLGGSALSFLLAPSNELGLGASGAIFGLLGALFVLMRRVKADLRPIAILIVLNLVFTFTMSGIDWRAHIGGLVTGAVVGYGMVHAPRERRDVVQWATCVVMLAVIIGVVYAGMVRING</sequence>
<feature type="transmembrane region" description="Helical" evidence="7">
    <location>
        <begin position="70"/>
        <end position="89"/>
    </location>
</feature>
<dbReference type="InterPro" id="IPR050925">
    <property type="entry name" value="Rhomboid_protease_S54"/>
</dbReference>
<keyword evidence="3 7" id="KW-0812">Transmembrane</keyword>
<dbReference type="SUPFAM" id="SSF144091">
    <property type="entry name" value="Rhomboid-like"/>
    <property type="match status" value="1"/>
</dbReference>
<keyword evidence="6 7" id="KW-0472">Membrane</keyword>
<evidence type="ECO:0000256" key="2">
    <source>
        <dbReference type="ARBA" id="ARBA00009045"/>
    </source>
</evidence>
<accession>A0ABS7QY30</accession>
<keyword evidence="5 7" id="KW-1133">Transmembrane helix</keyword>
<feature type="transmembrane region" description="Helical" evidence="7">
    <location>
        <begin position="257"/>
        <end position="278"/>
    </location>
</feature>
<evidence type="ECO:0000259" key="8">
    <source>
        <dbReference type="Pfam" id="PF01694"/>
    </source>
</evidence>
<dbReference type="Gene3D" id="1.20.1540.10">
    <property type="entry name" value="Rhomboid-like"/>
    <property type="match status" value="1"/>
</dbReference>
<gene>
    <name evidence="9" type="ORF">K7472_25205</name>
</gene>
<evidence type="ECO:0000256" key="5">
    <source>
        <dbReference type="ARBA" id="ARBA00022989"/>
    </source>
</evidence>
<name>A0ABS7QY30_9ACTN</name>
<dbReference type="GO" id="GO:0008233">
    <property type="term" value="F:peptidase activity"/>
    <property type="evidence" value="ECO:0007669"/>
    <property type="project" value="UniProtKB-KW"/>
</dbReference>
<proteinExistence type="inferred from homology"/>
<dbReference type="InterPro" id="IPR022764">
    <property type="entry name" value="Peptidase_S54_rhomboid_dom"/>
</dbReference>
<comment type="subcellular location">
    <subcellularLocation>
        <location evidence="1">Membrane</location>
        <topology evidence="1">Multi-pass membrane protein</topology>
    </subcellularLocation>
</comment>
<feature type="transmembrane region" description="Helical" evidence="7">
    <location>
        <begin position="182"/>
        <end position="201"/>
    </location>
</feature>
<comment type="caution">
    <text evidence="9">The sequence shown here is derived from an EMBL/GenBank/DDBJ whole genome shotgun (WGS) entry which is preliminary data.</text>
</comment>
<dbReference type="Proteomes" id="UP001198565">
    <property type="component" value="Unassembled WGS sequence"/>
</dbReference>
<keyword evidence="9" id="KW-0645">Protease</keyword>
<evidence type="ECO:0000256" key="3">
    <source>
        <dbReference type="ARBA" id="ARBA00022692"/>
    </source>
</evidence>
<keyword evidence="10" id="KW-1185">Reference proteome</keyword>
<dbReference type="RefSeq" id="WP_222980844.1">
    <property type="nucleotide sequence ID" value="NZ_JAINVZ010000021.1"/>
</dbReference>
<dbReference type="EMBL" id="JAINVZ010000021">
    <property type="protein sequence ID" value="MBY8888113.1"/>
    <property type="molecule type" value="Genomic_DNA"/>
</dbReference>
<evidence type="ECO:0000256" key="7">
    <source>
        <dbReference type="SAM" id="Phobius"/>
    </source>
</evidence>
<evidence type="ECO:0000313" key="9">
    <source>
        <dbReference type="EMBL" id="MBY8888113.1"/>
    </source>
</evidence>
<comment type="similarity">
    <text evidence="2">Belongs to the peptidase S54 family.</text>
</comment>
<evidence type="ECO:0000256" key="1">
    <source>
        <dbReference type="ARBA" id="ARBA00004141"/>
    </source>
</evidence>
<dbReference type="Pfam" id="PF01694">
    <property type="entry name" value="Rhomboid"/>
    <property type="match status" value="1"/>
</dbReference>
<dbReference type="GO" id="GO:0006508">
    <property type="term" value="P:proteolysis"/>
    <property type="evidence" value="ECO:0007669"/>
    <property type="project" value="UniProtKB-KW"/>
</dbReference>
<keyword evidence="4" id="KW-0378">Hydrolase</keyword>
<dbReference type="InterPro" id="IPR035952">
    <property type="entry name" value="Rhomboid-like_sf"/>
</dbReference>
<dbReference type="PANTHER" id="PTHR43731">
    <property type="entry name" value="RHOMBOID PROTEASE"/>
    <property type="match status" value="1"/>
</dbReference>
<evidence type="ECO:0000256" key="4">
    <source>
        <dbReference type="ARBA" id="ARBA00022801"/>
    </source>
</evidence>
<organism evidence="9 10">
    <name type="scientific">Streptantibioticus parmotrematis</name>
    <dbReference type="NCBI Taxonomy" id="2873249"/>
    <lineage>
        <taxon>Bacteria</taxon>
        <taxon>Bacillati</taxon>
        <taxon>Actinomycetota</taxon>
        <taxon>Actinomycetes</taxon>
        <taxon>Kitasatosporales</taxon>
        <taxon>Streptomycetaceae</taxon>
        <taxon>Streptantibioticus</taxon>
    </lineage>
</organism>
<dbReference type="PANTHER" id="PTHR43731:SF14">
    <property type="entry name" value="PRESENILIN-ASSOCIATED RHOMBOID-LIKE PROTEIN, MITOCHONDRIAL"/>
    <property type="match status" value="1"/>
</dbReference>
<evidence type="ECO:0000313" key="10">
    <source>
        <dbReference type="Proteomes" id="UP001198565"/>
    </source>
</evidence>
<feature type="domain" description="Peptidase S54 rhomboid" evidence="8">
    <location>
        <begin position="117"/>
        <end position="248"/>
    </location>
</feature>
<feature type="transmembrane region" description="Helical" evidence="7">
    <location>
        <begin position="127"/>
        <end position="146"/>
    </location>
</feature>
<protein>
    <submittedName>
        <fullName evidence="9">Rhomboid family intramembrane serine protease</fullName>
    </submittedName>
</protein>
<feature type="transmembrane region" description="Helical" evidence="7">
    <location>
        <begin position="158"/>
        <end position="176"/>
    </location>
</feature>
<reference evidence="9 10" key="1">
    <citation type="submission" date="2021-08" db="EMBL/GenBank/DDBJ databases">
        <title>Streptomyces sp. PTM05 isolated from lichen.</title>
        <authorList>
            <person name="Somphong A."/>
            <person name="Phongsopitanun W."/>
            <person name="Tanasupawat S."/>
        </authorList>
    </citation>
    <scope>NUCLEOTIDE SEQUENCE [LARGE SCALE GENOMIC DNA]</scope>
    <source>
        <strain evidence="9 10">Ptm05</strain>
    </source>
</reference>
<evidence type="ECO:0000256" key="6">
    <source>
        <dbReference type="ARBA" id="ARBA00023136"/>
    </source>
</evidence>